<feature type="region of interest" description="Disordered" evidence="3">
    <location>
        <begin position="1693"/>
        <end position="1773"/>
    </location>
</feature>
<accession>A0A2H9TKN7</accession>
<dbReference type="PANTHER" id="PTHR48103">
    <property type="entry name" value="MIDASIN-RELATED"/>
    <property type="match status" value="1"/>
</dbReference>
<dbReference type="STRING" id="1246581.A0A2H9TKN7"/>
<evidence type="ECO:0000256" key="3">
    <source>
        <dbReference type="SAM" id="MobiDB-lite"/>
    </source>
</evidence>
<dbReference type="InterPro" id="IPR011704">
    <property type="entry name" value="ATPase_dyneun-rel_AAA"/>
</dbReference>
<dbReference type="PANTHER" id="PTHR48103:SF2">
    <property type="entry name" value="MIDASIN"/>
    <property type="match status" value="1"/>
</dbReference>
<feature type="non-terminal residue" evidence="5">
    <location>
        <position position="1"/>
    </location>
</feature>
<dbReference type="Pfam" id="PF07728">
    <property type="entry name" value="AAA_5"/>
    <property type="match status" value="1"/>
</dbReference>
<protein>
    <submittedName>
        <fullName evidence="5">ATPase, dynein-related, AAA domain-containing protein</fullName>
    </submittedName>
</protein>
<dbReference type="GO" id="GO:0000055">
    <property type="term" value="P:ribosomal large subunit export from nucleus"/>
    <property type="evidence" value="ECO:0007669"/>
    <property type="project" value="TreeGrafter"/>
</dbReference>
<dbReference type="SUPFAM" id="SSF52540">
    <property type="entry name" value="P-loop containing nucleoside triphosphate hydrolases"/>
    <property type="match status" value="1"/>
</dbReference>
<keyword evidence="6" id="KW-1185">Reference proteome</keyword>
<dbReference type="InterPro" id="IPR027417">
    <property type="entry name" value="P-loop_NTPase"/>
</dbReference>
<dbReference type="OrthoDB" id="5186at2759"/>
<feature type="compositionally biased region" description="Acidic residues" evidence="3">
    <location>
        <begin position="1745"/>
        <end position="1761"/>
    </location>
</feature>
<dbReference type="GO" id="GO:0030687">
    <property type="term" value="C:preribosome, large subunit precursor"/>
    <property type="evidence" value="ECO:0007669"/>
    <property type="project" value="TreeGrafter"/>
</dbReference>
<feature type="compositionally biased region" description="Basic and acidic residues" evidence="3">
    <location>
        <begin position="1701"/>
        <end position="1717"/>
    </location>
</feature>
<keyword evidence="1" id="KW-0547">Nucleotide-binding</keyword>
<dbReference type="EMBL" id="MTSL01000130">
    <property type="protein sequence ID" value="PJF18304.1"/>
    <property type="molecule type" value="Genomic_DNA"/>
</dbReference>
<feature type="domain" description="ATPase dynein-related AAA" evidence="4">
    <location>
        <begin position="186"/>
        <end position="280"/>
    </location>
</feature>
<name>A0A2H9TKN7_9FUNG</name>
<dbReference type="Gene3D" id="3.40.50.300">
    <property type="entry name" value="P-loop containing nucleotide triphosphate hydrolases"/>
    <property type="match status" value="1"/>
</dbReference>
<proteinExistence type="predicted"/>
<evidence type="ECO:0000256" key="2">
    <source>
        <dbReference type="ARBA" id="ARBA00022840"/>
    </source>
</evidence>
<feature type="region of interest" description="Disordered" evidence="3">
    <location>
        <begin position="1649"/>
        <end position="1679"/>
    </location>
</feature>
<dbReference type="GO" id="GO:0000027">
    <property type="term" value="P:ribosomal large subunit assembly"/>
    <property type="evidence" value="ECO:0007669"/>
    <property type="project" value="TreeGrafter"/>
</dbReference>
<feature type="non-terminal residue" evidence="5">
    <location>
        <position position="1773"/>
    </location>
</feature>
<keyword evidence="2" id="KW-0067">ATP-binding</keyword>
<sequence>NLRDLFRWVDLASRNGEYPPEYYLGLIFLSRMRSIEDRRILRSILAEYFVTTDFDSPHYHVAENILQIGGVSLDLSAAVRSDLTILPSQLAALEALIACYQQSWLSIIHGTVGKSSLVRLLASLVGRSVVEISLSTESDTADLLGSFEQTTPDEERQRILDEASSILNRPVTLEDFQSDKFPELCDLRARMENINSELIFEWKDGPLVRALTQGCWIILDNCDSCPPSVLDRLNSLFEPNGFLTLSECASIEPRIISPSLGFRVFMLCSGRGEMSRAMRNRGLEIWTGEAGKVFEKCDTVLEKCTTVLEKCDVVRASGNVDNTIASQIMQRVDTWKDLGRIGELAQKRQSVDSVLGCFPLVRTFENISEQAAFWVASELRGSFGRNLGQYQSLVIQHLFSRLPVVASVRDTLLALWDIGNFRFVIVNKDANLVNCHRVLVSDLSGQFNELKAIDLEWKRVWKHHLVNAKTSKVIQSIARLPVASNLYQVVTEILSVHSENIDKIPALDLSKADLSSSELAQNVLGPLCNSIKRMALLSIMPGSSFDRRLELSGASFDGLLCINTCAADTIRRLQDAAKGLSVGQSRDWNVLQRQIVSNAIHLSSLSEGLDNDLQKLATCEIPYLAPVGGESDTGRILASRGLCMFRVFLESYTLVDPAEYYSNKYQRISSIYEMNSDLVKCQTTLRAQLLGDESIPEAFATLLDKQAARITELQPISTRDLSCRRLLIQSLSQYVSALIPSIERWLQSGVGNHETIMENLRTVQARLIGKGELDIALPLVYAIDLMMLGIESTIVKSSAADSSSALAVRTNFQSDDVMRTTADCKEKLGRFVLYRRLEKALGRSGKVSTQTEALLKDCIHNLYEWCQSHKMEGDTFSYDGGDDEVREKQIMERMFSSAIKTDPVYAMMRLLDTVFSSSATIDEAWMELLPAIGVESSRTLIETAYRKRPAQNKVNIYRDTNQDEISSSLRVIKSLSGRLEELLMEYPEHDVLQSLAAQCVRFASLPAETPIISLLTSMEQLFQKAQTWQSCADRAHSLPLEACTELIIHWRKMELEGWRQILAAVDDEYHEKATEKLLWLLQVSMSVTGNSLVELLDTFLLTAPLGELEFRLNLLQRVPLYPICDAEAGQVLRQVSIFYSAIEQTLSENRKAHRRAMESELKAALVTTVWRDKTYWSVRQTVEKTHKLVAKQVRKYRELLDQPVSYLMTKFTGTGSRKLDLAEEKPTKPTWVKPLTEGLARIAHKRLDDVLNVLDIVLISQTINDLAVTVIERVTSLSQLQTQDSVQVKQQSFIELLRVLRRCGMRLMLRPGEGSVSQLLANASCYNGAAKTEDYLARSLTAWQELSNPAFEVNDDLGVRQVEVSRAVVFRVLETAVGQRQLLGSLKRQTEKCKALFGEIEQRRNANIAVKTTDVDSTLALVEKCLVLTRQASYFLQPHIEFSSGYEQLLTLLNRTEQMLASVMKDLKPSVANIVWMEASVFESVNARLDGIPAMDANISAVRDFLEPLVNLLSQLRPINAVAVEMSSKDYLKEILLLIQSMEGIQSAVLERGEFEIDEFGLYDQCLTKSRSMTEGLDLVGHVSRLSDIFTHALQSYGSEEFVSVAKVVMNAVETIEERLATQHLATNKLTLICSHVIRTLFTQGFCRPRETPKEDAEGAEGSADGTGMAEGSGEKNVSNEIEFEEQITDLMNEDASSDPNDEKPEKEENVEMRDDFDAQQNDADDVEVDDEMEDEMGENGPQEETQELDDGWNPDQEPEDEQKGKDEPEQEQ</sequence>
<evidence type="ECO:0000259" key="4">
    <source>
        <dbReference type="Pfam" id="PF07728"/>
    </source>
</evidence>
<reference evidence="5 6" key="1">
    <citation type="submission" date="2016-10" db="EMBL/GenBank/DDBJ databases">
        <title>The genome of Paramicrosporidium saccamoebae is the missing link in understanding Cryptomycota and Microsporidia evolution.</title>
        <authorList>
            <person name="Quandt C.A."/>
            <person name="Beaudet D."/>
            <person name="Corsaro D."/>
            <person name="Michel R."/>
            <person name="Corradi N."/>
            <person name="James T."/>
        </authorList>
    </citation>
    <scope>NUCLEOTIDE SEQUENCE [LARGE SCALE GENOMIC DNA]</scope>
    <source>
        <strain evidence="5 6">KSL3</strain>
    </source>
</reference>
<feature type="compositionally biased region" description="Basic and acidic residues" evidence="3">
    <location>
        <begin position="1762"/>
        <end position="1773"/>
    </location>
</feature>
<feature type="compositionally biased region" description="Acidic residues" evidence="3">
    <location>
        <begin position="1723"/>
        <end position="1738"/>
    </location>
</feature>
<organism evidence="5 6">
    <name type="scientific">Paramicrosporidium saccamoebae</name>
    <dbReference type="NCBI Taxonomy" id="1246581"/>
    <lineage>
        <taxon>Eukaryota</taxon>
        <taxon>Fungi</taxon>
        <taxon>Fungi incertae sedis</taxon>
        <taxon>Cryptomycota</taxon>
        <taxon>Cryptomycota incertae sedis</taxon>
        <taxon>Paramicrosporidium</taxon>
    </lineage>
</organism>
<dbReference type="Proteomes" id="UP000240830">
    <property type="component" value="Unassembled WGS sequence"/>
</dbReference>
<dbReference type="GO" id="GO:0016887">
    <property type="term" value="F:ATP hydrolysis activity"/>
    <property type="evidence" value="ECO:0007669"/>
    <property type="project" value="InterPro"/>
</dbReference>
<evidence type="ECO:0000313" key="5">
    <source>
        <dbReference type="EMBL" id="PJF18304.1"/>
    </source>
</evidence>
<evidence type="ECO:0000256" key="1">
    <source>
        <dbReference type="ARBA" id="ARBA00022741"/>
    </source>
</evidence>
<evidence type="ECO:0000313" key="6">
    <source>
        <dbReference type="Proteomes" id="UP000240830"/>
    </source>
</evidence>
<gene>
    <name evidence="5" type="ORF">PSACC_01881</name>
</gene>
<dbReference type="GO" id="GO:0005634">
    <property type="term" value="C:nucleus"/>
    <property type="evidence" value="ECO:0007669"/>
    <property type="project" value="TreeGrafter"/>
</dbReference>
<dbReference type="GO" id="GO:0005524">
    <property type="term" value="F:ATP binding"/>
    <property type="evidence" value="ECO:0007669"/>
    <property type="project" value="UniProtKB-KW"/>
</dbReference>
<comment type="caution">
    <text evidence="5">The sequence shown here is derived from an EMBL/GenBank/DDBJ whole genome shotgun (WGS) entry which is preliminary data.</text>
</comment>